<feature type="domain" description="Beta-ketoacyl-[acyl-carrier-protein] synthase III N-terminal" evidence="4">
    <location>
        <begin position="113"/>
        <end position="192"/>
    </location>
</feature>
<dbReference type="InterPro" id="IPR013747">
    <property type="entry name" value="ACP_syn_III_C"/>
</dbReference>
<dbReference type="NCBIfam" id="NF006829">
    <property type="entry name" value="PRK09352.1"/>
    <property type="match status" value="1"/>
</dbReference>
<sequence length="337" mass="36815">MNAVDIRNVKILGVGKYLPKKELTGEEIDQMLGKTLGWAGKNIGVSKRHFVLDETASQMGAFAAKKAVEDAKISVHDIDCIVCASGSMEQPIPCTASLIQKELGLEKSGVPSFDINATCLSFVVALDTISYLVDCGRYKHVLIVSSEVASAALNWKDEKSVALFGDGAAAMVLGKTPEDESSKIIYSKIETYSQGSHLSQVYGGGTKFPPNLKNVKEETMKQFLFYMDGQNLFKMVKKLLPSFMKEMTNKSKHTLEDITIVIPHQASKSGMSLMRKNLKIPEEKWMDIVSNHGNMIAASIPTALCEAIRQKKVKRGDKVLLLGTSAGLSLGGLIFEY</sequence>
<protein>
    <submittedName>
        <fullName evidence="5">3-oxoacyl-[acyl-carrier-protein] synthase-3</fullName>
    </submittedName>
</protein>
<keyword evidence="6" id="KW-1185">Reference proteome</keyword>
<accession>A0A4R2KG32</accession>
<dbReference type="SUPFAM" id="SSF53901">
    <property type="entry name" value="Thiolase-like"/>
    <property type="match status" value="1"/>
</dbReference>
<gene>
    <name evidence="5" type="ORF">EV214_13225</name>
</gene>
<evidence type="ECO:0000259" key="3">
    <source>
        <dbReference type="Pfam" id="PF08541"/>
    </source>
</evidence>
<dbReference type="CDD" id="cd00830">
    <property type="entry name" value="KAS_III"/>
    <property type="match status" value="1"/>
</dbReference>
<dbReference type="Pfam" id="PF08545">
    <property type="entry name" value="ACP_syn_III"/>
    <property type="match status" value="1"/>
</dbReference>
<dbReference type="InterPro" id="IPR016039">
    <property type="entry name" value="Thiolase-like"/>
</dbReference>
<dbReference type="GO" id="GO:0004315">
    <property type="term" value="F:3-oxoacyl-[acyl-carrier-protein] synthase activity"/>
    <property type="evidence" value="ECO:0007669"/>
    <property type="project" value="InterPro"/>
</dbReference>
<dbReference type="InterPro" id="IPR013751">
    <property type="entry name" value="ACP_syn_III_N"/>
</dbReference>
<organism evidence="5 6">
    <name type="scientific">Marinisporobacter balticus</name>
    <dbReference type="NCBI Taxonomy" id="2018667"/>
    <lineage>
        <taxon>Bacteria</taxon>
        <taxon>Bacillati</taxon>
        <taxon>Bacillota</taxon>
        <taxon>Clostridia</taxon>
        <taxon>Peptostreptococcales</taxon>
        <taxon>Thermotaleaceae</taxon>
        <taxon>Marinisporobacter</taxon>
    </lineage>
</organism>
<dbReference type="PANTHER" id="PTHR34069:SF2">
    <property type="entry name" value="BETA-KETOACYL-[ACYL-CARRIER-PROTEIN] SYNTHASE III"/>
    <property type="match status" value="1"/>
</dbReference>
<evidence type="ECO:0000256" key="1">
    <source>
        <dbReference type="ARBA" id="ARBA00022679"/>
    </source>
</evidence>
<evidence type="ECO:0000313" key="5">
    <source>
        <dbReference type="EMBL" id="TCO69359.1"/>
    </source>
</evidence>
<dbReference type="EMBL" id="SLWV01000032">
    <property type="protein sequence ID" value="TCO69359.1"/>
    <property type="molecule type" value="Genomic_DNA"/>
</dbReference>
<dbReference type="PANTHER" id="PTHR34069">
    <property type="entry name" value="3-OXOACYL-[ACYL-CARRIER-PROTEIN] SYNTHASE 3"/>
    <property type="match status" value="1"/>
</dbReference>
<dbReference type="NCBIfam" id="NF005541">
    <property type="entry name" value="PRK07204.1"/>
    <property type="match status" value="1"/>
</dbReference>
<evidence type="ECO:0000313" key="6">
    <source>
        <dbReference type="Proteomes" id="UP000294919"/>
    </source>
</evidence>
<name>A0A4R2KG32_9FIRM</name>
<keyword evidence="2" id="KW-0012">Acyltransferase</keyword>
<dbReference type="GO" id="GO:0044550">
    <property type="term" value="P:secondary metabolite biosynthetic process"/>
    <property type="evidence" value="ECO:0007669"/>
    <property type="project" value="TreeGrafter"/>
</dbReference>
<evidence type="ECO:0000259" key="4">
    <source>
        <dbReference type="Pfam" id="PF08545"/>
    </source>
</evidence>
<dbReference type="AlphaFoldDB" id="A0A4R2KG32"/>
<dbReference type="Pfam" id="PF08541">
    <property type="entry name" value="ACP_syn_III_C"/>
    <property type="match status" value="1"/>
</dbReference>
<dbReference type="GO" id="GO:0006633">
    <property type="term" value="P:fatty acid biosynthetic process"/>
    <property type="evidence" value="ECO:0007669"/>
    <property type="project" value="InterPro"/>
</dbReference>
<comment type="caution">
    <text evidence="5">The sequence shown here is derived from an EMBL/GenBank/DDBJ whole genome shotgun (WGS) entry which is preliminary data.</text>
</comment>
<proteinExistence type="predicted"/>
<dbReference type="Gene3D" id="3.40.47.10">
    <property type="match status" value="1"/>
</dbReference>
<evidence type="ECO:0000256" key="2">
    <source>
        <dbReference type="ARBA" id="ARBA00023315"/>
    </source>
</evidence>
<reference evidence="5 6" key="1">
    <citation type="submission" date="2019-03" db="EMBL/GenBank/DDBJ databases">
        <title>Genomic Encyclopedia of Type Strains, Phase IV (KMG-IV): sequencing the most valuable type-strain genomes for metagenomic binning, comparative biology and taxonomic classification.</title>
        <authorList>
            <person name="Goeker M."/>
        </authorList>
    </citation>
    <scope>NUCLEOTIDE SEQUENCE [LARGE SCALE GENOMIC DNA]</scope>
    <source>
        <strain evidence="5 6">DSM 102940</strain>
    </source>
</reference>
<keyword evidence="1" id="KW-0808">Transferase</keyword>
<feature type="domain" description="Beta-ketoacyl-[acyl-carrier-protein] synthase III C-terminal" evidence="3">
    <location>
        <begin position="250"/>
        <end position="337"/>
    </location>
</feature>
<dbReference type="Proteomes" id="UP000294919">
    <property type="component" value="Unassembled WGS sequence"/>
</dbReference>